<keyword evidence="8 10" id="KW-0472">Membrane</keyword>
<evidence type="ECO:0000256" key="2">
    <source>
        <dbReference type="ARBA" id="ARBA00022448"/>
    </source>
</evidence>
<dbReference type="PANTHER" id="PTHR30069">
    <property type="entry name" value="TONB-DEPENDENT OUTER MEMBRANE RECEPTOR"/>
    <property type="match status" value="1"/>
</dbReference>
<gene>
    <name evidence="15" type="ORF">C7435_0143</name>
</gene>
<evidence type="ECO:0000256" key="1">
    <source>
        <dbReference type="ARBA" id="ARBA00004571"/>
    </source>
</evidence>
<dbReference type="InterPro" id="IPR000531">
    <property type="entry name" value="Beta-barrel_TonB"/>
</dbReference>
<dbReference type="InterPro" id="IPR037066">
    <property type="entry name" value="Plug_dom_sf"/>
</dbReference>
<dbReference type="SUPFAM" id="SSF56935">
    <property type="entry name" value="Porins"/>
    <property type="match status" value="1"/>
</dbReference>
<dbReference type="Pfam" id="PF00593">
    <property type="entry name" value="TonB_dep_Rec_b-barrel"/>
    <property type="match status" value="1"/>
</dbReference>
<organism evidence="15 16">
    <name type="scientific">Maricaulis maris</name>
    <dbReference type="NCBI Taxonomy" id="74318"/>
    <lineage>
        <taxon>Bacteria</taxon>
        <taxon>Pseudomonadati</taxon>
        <taxon>Pseudomonadota</taxon>
        <taxon>Alphaproteobacteria</taxon>
        <taxon>Maricaulales</taxon>
        <taxon>Maricaulaceae</taxon>
        <taxon>Maricaulis</taxon>
    </lineage>
</organism>
<dbReference type="InterPro" id="IPR012910">
    <property type="entry name" value="Plug_dom"/>
</dbReference>
<dbReference type="Gene3D" id="2.170.130.10">
    <property type="entry name" value="TonB-dependent receptor, plug domain"/>
    <property type="match status" value="1"/>
</dbReference>
<dbReference type="PROSITE" id="PS52016">
    <property type="entry name" value="TONB_DEPENDENT_REC_3"/>
    <property type="match status" value="1"/>
</dbReference>
<feature type="domain" description="TonB-dependent receptor-like beta-barrel" evidence="13">
    <location>
        <begin position="192"/>
        <end position="605"/>
    </location>
</feature>
<dbReference type="CDD" id="cd01347">
    <property type="entry name" value="ligand_gated_channel"/>
    <property type="match status" value="1"/>
</dbReference>
<keyword evidence="2 10" id="KW-0813">Transport</keyword>
<proteinExistence type="inferred from homology"/>
<comment type="caution">
    <text evidence="15">The sequence shown here is derived from an EMBL/GenBank/DDBJ whole genome shotgun (WGS) entry which is preliminary data.</text>
</comment>
<protein>
    <submittedName>
        <fullName evidence="15">Vitamin B12 transporter</fullName>
    </submittedName>
</protein>
<dbReference type="RefSeq" id="WP_170150291.1">
    <property type="nucleotide sequence ID" value="NZ_RBIM01000001.1"/>
</dbReference>
<comment type="similarity">
    <text evidence="10 11">Belongs to the TonB-dependent receptor family.</text>
</comment>
<evidence type="ECO:0000259" key="14">
    <source>
        <dbReference type="Pfam" id="PF07715"/>
    </source>
</evidence>
<dbReference type="GO" id="GO:0009279">
    <property type="term" value="C:cell outer membrane"/>
    <property type="evidence" value="ECO:0007669"/>
    <property type="project" value="UniProtKB-SubCell"/>
</dbReference>
<name>A0A495DL93_9PROT</name>
<dbReference type="Proteomes" id="UP000273675">
    <property type="component" value="Unassembled WGS sequence"/>
</dbReference>
<evidence type="ECO:0000256" key="12">
    <source>
        <dbReference type="SAM" id="SignalP"/>
    </source>
</evidence>
<dbReference type="Gene3D" id="2.40.170.20">
    <property type="entry name" value="TonB-dependent receptor, beta-barrel domain"/>
    <property type="match status" value="1"/>
</dbReference>
<evidence type="ECO:0000313" key="16">
    <source>
        <dbReference type="Proteomes" id="UP000273675"/>
    </source>
</evidence>
<evidence type="ECO:0000256" key="10">
    <source>
        <dbReference type="PROSITE-ProRule" id="PRU01360"/>
    </source>
</evidence>
<dbReference type="Pfam" id="PF07715">
    <property type="entry name" value="Plug"/>
    <property type="match status" value="1"/>
</dbReference>
<evidence type="ECO:0000256" key="11">
    <source>
        <dbReference type="RuleBase" id="RU003357"/>
    </source>
</evidence>
<evidence type="ECO:0000256" key="8">
    <source>
        <dbReference type="ARBA" id="ARBA00023136"/>
    </source>
</evidence>
<keyword evidence="3 10" id="KW-1134">Transmembrane beta strand</keyword>
<dbReference type="InterPro" id="IPR036942">
    <property type="entry name" value="Beta-barrel_TonB_sf"/>
</dbReference>
<dbReference type="GO" id="GO:0015889">
    <property type="term" value="P:cobalamin transport"/>
    <property type="evidence" value="ECO:0007669"/>
    <property type="project" value="TreeGrafter"/>
</dbReference>
<dbReference type="PANTHER" id="PTHR30069:SF53">
    <property type="entry name" value="COLICIN I RECEPTOR-RELATED"/>
    <property type="match status" value="1"/>
</dbReference>
<evidence type="ECO:0000256" key="9">
    <source>
        <dbReference type="ARBA" id="ARBA00023237"/>
    </source>
</evidence>
<evidence type="ECO:0000256" key="3">
    <source>
        <dbReference type="ARBA" id="ARBA00022452"/>
    </source>
</evidence>
<dbReference type="InterPro" id="IPR039426">
    <property type="entry name" value="TonB-dep_rcpt-like"/>
</dbReference>
<reference evidence="15 16" key="1">
    <citation type="submission" date="2018-10" db="EMBL/GenBank/DDBJ databases">
        <title>Genomic Encyclopedia of Type Strains, Phase IV (KMG-IV): sequencing the most valuable type-strain genomes for metagenomic binning, comparative biology and taxonomic classification.</title>
        <authorList>
            <person name="Goeker M."/>
        </authorList>
    </citation>
    <scope>NUCLEOTIDE SEQUENCE [LARGE SCALE GENOMIC DNA]</scope>
    <source>
        <strain evidence="15 16">DSM 4734</strain>
    </source>
</reference>
<keyword evidence="4 10" id="KW-0812">Transmembrane</keyword>
<keyword evidence="6" id="KW-0406">Ion transport</keyword>
<evidence type="ECO:0000259" key="13">
    <source>
        <dbReference type="Pfam" id="PF00593"/>
    </source>
</evidence>
<accession>A0A495DL93</accession>
<evidence type="ECO:0000256" key="6">
    <source>
        <dbReference type="ARBA" id="ARBA00023065"/>
    </source>
</evidence>
<sequence length="632" mass="68045">MRIKNWHRLCLAATCLSLPGQVLAQDIGDEDVVYVTAARIALPADQATSSVTLLDAAMLEARGAPFAADALRAVPGLAVSRSGAPGSLTQIRARGAEANHVLVLIDGVEASNPFTGEADFSHYVFDDLASIEVARGEQSALWGADAIGGVIRLNSVRPDSDFNVGLRLEAGSFDTRRISLQAGGELGDHWLTGSFSDYASDGIDVSGLGGETDGYDNTVLALSGGYRFNEAVRLEATLRRIESGSDYDSDTDFDGRLDNVDLHTDSETVLARVAVLAEQSVGSVRLSHEAAVQLTDDTSQSLSAGVRTSRSLGQRLQAHYQLTGHWETGPFQHRLTGLIERDQDRLKADAGPAAGSNQSRQLEADAIAFDYGISRGALDLTASARRDVHTLFADSTTWRVGAGWAFDRLDGRLRANFGEAVKNPGVYELFGFFPDFFVGNPDLEPEQSKGWEIAWDQTLLDGAASLSVSYFRSELENEIYTDFSAFPSTALNSGTQSDRSGVEISGIWEIDADWSLFGSLSLLESEENGVAEIRRPEQLASLTISWAPADGPVSASATLDHTGDQTDTDFGTFQPVVLDAYTLVGGQVSWDVRPGIEVYARGGNLLDEEYQDVFGYHTPGRGLHVGLRLSHR</sequence>
<dbReference type="GO" id="GO:0006811">
    <property type="term" value="P:monoatomic ion transport"/>
    <property type="evidence" value="ECO:0007669"/>
    <property type="project" value="UniProtKB-KW"/>
</dbReference>
<comment type="subcellular location">
    <subcellularLocation>
        <location evidence="1 10">Cell outer membrane</location>
        <topology evidence="1 10">Multi-pass membrane protein</topology>
    </subcellularLocation>
</comment>
<dbReference type="EMBL" id="RBIM01000001">
    <property type="protein sequence ID" value="RKR03706.1"/>
    <property type="molecule type" value="Genomic_DNA"/>
</dbReference>
<evidence type="ECO:0000313" key="15">
    <source>
        <dbReference type="EMBL" id="RKR03706.1"/>
    </source>
</evidence>
<keyword evidence="5 12" id="KW-0732">Signal</keyword>
<feature type="chain" id="PRO_5019738478" evidence="12">
    <location>
        <begin position="25"/>
        <end position="632"/>
    </location>
</feature>
<evidence type="ECO:0000256" key="5">
    <source>
        <dbReference type="ARBA" id="ARBA00022729"/>
    </source>
</evidence>
<feature type="domain" description="TonB-dependent receptor plug" evidence="14">
    <location>
        <begin position="45"/>
        <end position="150"/>
    </location>
</feature>
<feature type="signal peptide" evidence="12">
    <location>
        <begin position="1"/>
        <end position="24"/>
    </location>
</feature>
<keyword evidence="9 10" id="KW-0998">Cell outer membrane</keyword>
<dbReference type="AlphaFoldDB" id="A0A495DL93"/>
<evidence type="ECO:0000256" key="4">
    <source>
        <dbReference type="ARBA" id="ARBA00022692"/>
    </source>
</evidence>
<evidence type="ECO:0000256" key="7">
    <source>
        <dbReference type="ARBA" id="ARBA00023077"/>
    </source>
</evidence>
<keyword evidence="7 11" id="KW-0798">TonB box</keyword>